<protein>
    <submittedName>
        <fullName evidence="5">Unannotated protein</fullName>
    </submittedName>
</protein>
<dbReference type="EMBL" id="CAEZXK010000002">
    <property type="protein sequence ID" value="CAB4678945.1"/>
    <property type="molecule type" value="Genomic_DNA"/>
</dbReference>
<dbReference type="PANTHER" id="PTHR30231:SF4">
    <property type="entry name" value="PROTEIN NEN2"/>
    <property type="match status" value="1"/>
</dbReference>
<organism evidence="5">
    <name type="scientific">freshwater metagenome</name>
    <dbReference type="NCBI Taxonomy" id="449393"/>
    <lineage>
        <taxon>unclassified sequences</taxon>
        <taxon>metagenomes</taxon>
        <taxon>ecological metagenomes</taxon>
    </lineage>
</organism>
<dbReference type="Pfam" id="PF00929">
    <property type="entry name" value="RNase_T"/>
    <property type="match status" value="1"/>
</dbReference>
<dbReference type="SUPFAM" id="SSF53098">
    <property type="entry name" value="Ribonuclease H-like"/>
    <property type="match status" value="1"/>
</dbReference>
<dbReference type="NCBIfam" id="NF005927">
    <property type="entry name" value="PRK07942.1"/>
    <property type="match status" value="1"/>
</dbReference>
<evidence type="ECO:0000259" key="4">
    <source>
        <dbReference type="SMART" id="SM00479"/>
    </source>
</evidence>
<keyword evidence="1" id="KW-0540">Nuclease</keyword>
<dbReference type="GO" id="GO:0003676">
    <property type="term" value="F:nucleic acid binding"/>
    <property type="evidence" value="ECO:0007669"/>
    <property type="project" value="InterPro"/>
</dbReference>
<name>A0A6J6N243_9ZZZZ</name>
<evidence type="ECO:0000256" key="1">
    <source>
        <dbReference type="ARBA" id="ARBA00022722"/>
    </source>
</evidence>
<evidence type="ECO:0000256" key="3">
    <source>
        <dbReference type="ARBA" id="ARBA00022839"/>
    </source>
</evidence>
<dbReference type="GO" id="GO:0005829">
    <property type="term" value="C:cytosol"/>
    <property type="evidence" value="ECO:0007669"/>
    <property type="project" value="TreeGrafter"/>
</dbReference>
<sequence>MNENQLPQWAQRIAVFDTETTGLDLKTSRIVTASVVELDADGNIVVDRAEWLANPEIEIPKVASDVHGITTEMAVAEGRNYKEVISEILEALRDCFSRGIPVVAYNAPYDFTILMNQAIALGLEPIVEPMPVIDPLVVDKTYDRYRSGKRKLEIVAKHYSVALDDAHNSKADAVAAGRVCLAILKANVEKLPATAQELHASQIEWAKVIDEGFTKWMRENVDKDFVAAPGWPIKN</sequence>
<dbReference type="AlphaFoldDB" id="A0A6J6N243"/>
<keyword evidence="2" id="KW-0378">Hydrolase</keyword>
<dbReference type="Gene3D" id="3.30.420.10">
    <property type="entry name" value="Ribonuclease H-like superfamily/Ribonuclease H"/>
    <property type="match status" value="1"/>
</dbReference>
<gene>
    <name evidence="5" type="ORF">UFOPK2370_00118</name>
</gene>
<dbReference type="PANTHER" id="PTHR30231">
    <property type="entry name" value="DNA POLYMERASE III SUBUNIT EPSILON"/>
    <property type="match status" value="1"/>
</dbReference>
<feature type="domain" description="Exonuclease" evidence="4">
    <location>
        <begin position="12"/>
        <end position="189"/>
    </location>
</feature>
<reference evidence="5" key="1">
    <citation type="submission" date="2020-05" db="EMBL/GenBank/DDBJ databases">
        <authorList>
            <person name="Chiriac C."/>
            <person name="Salcher M."/>
            <person name="Ghai R."/>
            <person name="Kavagutti S V."/>
        </authorList>
    </citation>
    <scope>NUCLEOTIDE SEQUENCE</scope>
</reference>
<dbReference type="InterPro" id="IPR012337">
    <property type="entry name" value="RNaseH-like_sf"/>
</dbReference>
<dbReference type="SMART" id="SM00479">
    <property type="entry name" value="EXOIII"/>
    <property type="match status" value="1"/>
</dbReference>
<proteinExistence type="predicted"/>
<accession>A0A6J6N243</accession>
<dbReference type="InterPro" id="IPR013520">
    <property type="entry name" value="Ribonucl_H"/>
</dbReference>
<dbReference type="CDD" id="cd06127">
    <property type="entry name" value="DEDDh"/>
    <property type="match status" value="1"/>
</dbReference>
<dbReference type="InterPro" id="IPR036397">
    <property type="entry name" value="RNaseH_sf"/>
</dbReference>
<keyword evidence="3" id="KW-0269">Exonuclease</keyword>
<dbReference type="GO" id="GO:0008408">
    <property type="term" value="F:3'-5' exonuclease activity"/>
    <property type="evidence" value="ECO:0007669"/>
    <property type="project" value="TreeGrafter"/>
</dbReference>
<evidence type="ECO:0000256" key="2">
    <source>
        <dbReference type="ARBA" id="ARBA00022801"/>
    </source>
</evidence>
<evidence type="ECO:0000313" key="5">
    <source>
        <dbReference type="EMBL" id="CAB4678945.1"/>
    </source>
</evidence>